<name>A0AAV4PFW1_CAEEX</name>
<evidence type="ECO:0000313" key="2">
    <source>
        <dbReference type="EMBL" id="GIX95430.1"/>
    </source>
</evidence>
<evidence type="ECO:0008006" key="4">
    <source>
        <dbReference type="Google" id="ProtNLM"/>
    </source>
</evidence>
<sequence>MGFHQIWTVLTLCICHIFLYFSYNLWPPVSPAMLPHRGRKWLLTKYVCKLALIGSSLGVKRNSTHKARKIVNARTPKPQSLYSSVLQKTFKLLITETDFEVRSEINKYYTSISVHKNKPDLTLNMPRTSKDNTKFKPRQKIW</sequence>
<proteinExistence type="predicted"/>
<keyword evidence="1" id="KW-0812">Transmembrane</keyword>
<keyword evidence="1" id="KW-1133">Transmembrane helix</keyword>
<keyword evidence="1" id="KW-0472">Membrane</keyword>
<evidence type="ECO:0000313" key="3">
    <source>
        <dbReference type="Proteomes" id="UP001054945"/>
    </source>
</evidence>
<feature type="transmembrane region" description="Helical" evidence="1">
    <location>
        <begin position="7"/>
        <end position="26"/>
    </location>
</feature>
<protein>
    <recommendedName>
        <fullName evidence="4">ATP synthase F0 subunit 8</fullName>
    </recommendedName>
</protein>
<dbReference type="EMBL" id="BPLR01004516">
    <property type="protein sequence ID" value="GIX95430.1"/>
    <property type="molecule type" value="Genomic_DNA"/>
</dbReference>
<gene>
    <name evidence="2" type="ORF">CEXT_280811</name>
</gene>
<keyword evidence="3" id="KW-1185">Reference proteome</keyword>
<feature type="transmembrane region" description="Helical" evidence="1">
    <location>
        <begin position="41"/>
        <end position="59"/>
    </location>
</feature>
<dbReference type="AlphaFoldDB" id="A0AAV4PFW1"/>
<evidence type="ECO:0000256" key="1">
    <source>
        <dbReference type="SAM" id="Phobius"/>
    </source>
</evidence>
<dbReference type="Proteomes" id="UP001054945">
    <property type="component" value="Unassembled WGS sequence"/>
</dbReference>
<organism evidence="2 3">
    <name type="scientific">Caerostris extrusa</name>
    <name type="common">Bark spider</name>
    <name type="synonym">Caerostris bankana</name>
    <dbReference type="NCBI Taxonomy" id="172846"/>
    <lineage>
        <taxon>Eukaryota</taxon>
        <taxon>Metazoa</taxon>
        <taxon>Ecdysozoa</taxon>
        <taxon>Arthropoda</taxon>
        <taxon>Chelicerata</taxon>
        <taxon>Arachnida</taxon>
        <taxon>Araneae</taxon>
        <taxon>Araneomorphae</taxon>
        <taxon>Entelegynae</taxon>
        <taxon>Araneoidea</taxon>
        <taxon>Araneidae</taxon>
        <taxon>Caerostris</taxon>
    </lineage>
</organism>
<reference evidence="2 3" key="1">
    <citation type="submission" date="2021-06" db="EMBL/GenBank/DDBJ databases">
        <title>Caerostris extrusa draft genome.</title>
        <authorList>
            <person name="Kono N."/>
            <person name="Arakawa K."/>
        </authorList>
    </citation>
    <scope>NUCLEOTIDE SEQUENCE [LARGE SCALE GENOMIC DNA]</scope>
</reference>
<comment type="caution">
    <text evidence="2">The sequence shown here is derived from an EMBL/GenBank/DDBJ whole genome shotgun (WGS) entry which is preliminary data.</text>
</comment>
<accession>A0AAV4PFW1</accession>